<dbReference type="SMART" id="SM00717">
    <property type="entry name" value="SANT"/>
    <property type="match status" value="3"/>
</dbReference>
<dbReference type="Pfam" id="PF21559">
    <property type="entry name" value="Reb1_MybAD"/>
    <property type="match status" value="1"/>
</dbReference>
<dbReference type="SUPFAM" id="SSF46689">
    <property type="entry name" value="Homeodomain-like"/>
    <property type="match status" value="2"/>
</dbReference>
<comment type="caution">
    <text evidence="8">The sequence shown here is derived from an EMBL/GenBank/DDBJ whole genome shotgun (WGS) entry which is preliminary data.</text>
</comment>
<dbReference type="InterPro" id="IPR049260">
    <property type="entry name" value="REB1_MybAD"/>
</dbReference>
<feature type="domain" description="Myb-like" evidence="6">
    <location>
        <begin position="355"/>
        <end position="404"/>
    </location>
</feature>
<dbReference type="Gene3D" id="1.10.10.60">
    <property type="entry name" value="Homeodomain-like"/>
    <property type="match status" value="2"/>
</dbReference>
<reference evidence="8 9" key="1">
    <citation type="submission" date="2024-03" db="EMBL/GenBank/DDBJ databases">
        <title>Genome-scale model development and genomic sequencing of the oleaginous clade Lipomyces.</title>
        <authorList>
            <consortium name="Lawrence Berkeley National Laboratory"/>
            <person name="Czajka J.J."/>
            <person name="Han Y."/>
            <person name="Kim J."/>
            <person name="Mondo S.J."/>
            <person name="Hofstad B.A."/>
            <person name="Robles A."/>
            <person name="Haridas S."/>
            <person name="Riley R."/>
            <person name="LaButti K."/>
            <person name="Pangilinan J."/>
            <person name="Andreopoulos W."/>
            <person name="Lipzen A."/>
            <person name="Yan J."/>
            <person name="Wang M."/>
            <person name="Ng V."/>
            <person name="Grigoriev I.V."/>
            <person name="Spatafora J.W."/>
            <person name="Magnuson J.K."/>
            <person name="Baker S.E."/>
            <person name="Pomraning K.R."/>
        </authorList>
    </citation>
    <scope>NUCLEOTIDE SEQUENCE [LARGE SCALE GENOMIC DNA]</scope>
    <source>
        <strain evidence="8 9">Phaff 52-87</strain>
    </source>
</reference>
<name>A0ABR1FEN3_9ASCO</name>
<dbReference type="PANTHER" id="PTHR46380:SF2">
    <property type="entry name" value="CYCLIN-D-BINDING MYB-LIKE TRANSCRIPTION FACTOR 1"/>
    <property type="match status" value="1"/>
</dbReference>
<accession>A0ABR1FEN3</accession>
<sequence>MDAIDSFNAASAFNTNTPTRESDIRSSKRSRKHGGHGSAADGSSGVDNSSGAAARVSGSAVGAAAARLGGRDEVDDDDENDQEREGFNTNQFISYGSGDVLDPQLANISKPPSAASSKRSNSQASRQRQAAHLARSLPDGVLEQLGNPAAVSLAMANEQGMALTEDAQDAVAAAAAAVVTASIAATLASTRGAGNSATSAAGAESDSIVPATVKKRKRQANLNDARDQHREGAASITSPLNLIHDQTGLGHPHHHQQQAQAQQQLPPPQARRQDTHAGLPPVAAVNGGSFTPEETVALETFMQEYGREHDLDHEGLCRRVWANERKKDNFWDAVTNALPHRTRASVYKHVRRKYHPYEQRGKWTPAEEEQLRQLKDEYGAQWKIIGKHIGRMPEDCRDRWRNYVKCGTSRGQNKWSVEEEVKLIQIVNEIRYSHPGSEVNWTVVSEKMGGIRSRIQCRYKWKKLTRTGAASDIMGINGQS</sequence>
<gene>
    <name evidence="8" type="ORF">BZA70DRAFT_43902</name>
</gene>
<evidence type="ECO:0000256" key="4">
    <source>
        <dbReference type="ARBA" id="ARBA00023242"/>
    </source>
</evidence>
<dbReference type="PROSITE" id="PS50090">
    <property type="entry name" value="MYB_LIKE"/>
    <property type="match status" value="2"/>
</dbReference>
<feature type="compositionally biased region" description="Low complexity" evidence="5">
    <location>
        <begin position="38"/>
        <end position="68"/>
    </location>
</feature>
<keyword evidence="2" id="KW-0677">Repeat</keyword>
<evidence type="ECO:0000259" key="6">
    <source>
        <dbReference type="PROSITE" id="PS50090"/>
    </source>
</evidence>
<feature type="compositionally biased region" description="Polar residues" evidence="5">
    <location>
        <begin position="8"/>
        <end position="19"/>
    </location>
</feature>
<evidence type="ECO:0000256" key="3">
    <source>
        <dbReference type="ARBA" id="ARBA00023125"/>
    </source>
</evidence>
<organism evidence="8 9">
    <name type="scientific">Myxozyma melibiosi</name>
    <dbReference type="NCBI Taxonomy" id="54550"/>
    <lineage>
        <taxon>Eukaryota</taxon>
        <taxon>Fungi</taxon>
        <taxon>Dikarya</taxon>
        <taxon>Ascomycota</taxon>
        <taxon>Saccharomycotina</taxon>
        <taxon>Lipomycetes</taxon>
        <taxon>Lipomycetales</taxon>
        <taxon>Lipomycetaceae</taxon>
        <taxon>Myxozyma</taxon>
    </lineage>
</organism>
<dbReference type="InterPro" id="IPR017930">
    <property type="entry name" value="Myb_dom"/>
</dbReference>
<evidence type="ECO:0000256" key="2">
    <source>
        <dbReference type="ARBA" id="ARBA00022737"/>
    </source>
</evidence>
<dbReference type="GeneID" id="90040630"/>
<dbReference type="InterPro" id="IPR051651">
    <property type="entry name" value="DMTF1_DNA-bind_reg"/>
</dbReference>
<dbReference type="Pfam" id="PF00249">
    <property type="entry name" value="Myb_DNA-binding"/>
    <property type="match status" value="2"/>
</dbReference>
<feature type="compositionally biased region" description="Acidic residues" evidence="5">
    <location>
        <begin position="73"/>
        <end position="82"/>
    </location>
</feature>
<evidence type="ECO:0000256" key="1">
    <source>
        <dbReference type="ARBA" id="ARBA00004123"/>
    </source>
</evidence>
<comment type="subcellular location">
    <subcellularLocation>
        <location evidence="1">Nucleus</location>
    </subcellularLocation>
</comment>
<protein>
    <submittedName>
        <fullName evidence="8">Uncharacterized protein</fullName>
    </submittedName>
</protein>
<dbReference type="RefSeq" id="XP_064771324.1">
    <property type="nucleotide sequence ID" value="XM_064915118.1"/>
</dbReference>
<dbReference type="PROSITE" id="PS51294">
    <property type="entry name" value="HTH_MYB"/>
    <property type="match status" value="2"/>
</dbReference>
<feature type="domain" description="Myb-like" evidence="6">
    <location>
        <begin position="407"/>
        <end position="465"/>
    </location>
</feature>
<dbReference type="CDD" id="cd00167">
    <property type="entry name" value="SANT"/>
    <property type="match status" value="2"/>
</dbReference>
<keyword evidence="3" id="KW-0238">DNA-binding</keyword>
<evidence type="ECO:0000256" key="5">
    <source>
        <dbReference type="SAM" id="MobiDB-lite"/>
    </source>
</evidence>
<dbReference type="EMBL" id="JBBJBU010000001">
    <property type="protein sequence ID" value="KAK7208291.1"/>
    <property type="molecule type" value="Genomic_DNA"/>
</dbReference>
<evidence type="ECO:0000313" key="9">
    <source>
        <dbReference type="Proteomes" id="UP001498771"/>
    </source>
</evidence>
<keyword evidence="9" id="KW-1185">Reference proteome</keyword>
<feature type="compositionally biased region" description="Low complexity" evidence="5">
    <location>
        <begin position="113"/>
        <end position="136"/>
    </location>
</feature>
<keyword evidence="4" id="KW-0539">Nucleus</keyword>
<evidence type="ECO:0000313" key="8">
    <source>
        <dbReference type="EMBL" id="KAK7208291.1"/>
    </source>
</evidence>
<dbReference type="InterPro" id="IPR001005">
    <property type="entry name" value="SANT/Myb"/>
</dbReference>
<feature type="compositionally biased region" description="Low complexity" evidence="5">
    <location>
        <begin position="190"/>
        <end position="203"/>
    </location>
</feature>
<evidence type="ECO:0000259" key="7">
    <source>
        <dbReference type="PROSITE" id="PS51294"/>
    </source>
</evidence>
<feature type="domain" description="HTH myb-type" evidence="7">
    <location>
        <begin position="355"/>
        <end position="408"/>
    </location>
</feature>
<dbReference type="Proteomes" id="UP001498771">
    <property type="component" value="Unassembled WGS sequence"/>
</dbReference>
<dbReference type="InterPro" id="IPR009057">
    <property type="entry name" value="Homeodomain-like_sf"/>
</dbReference>
<feature type="region of interest" description="Disordered" evidence="5">
    <location>
        <begin position="190"/>
        <end position="289"/>
    </location>
</feature>
<proteinExistence type="predicted"/>
<feature type="region of interest" description="Disordered" evidence="5">
    <location>
        <begin position="1"/>
        <end position="139"/>
    </location>
</feature>
<feature type="domain" description="HTH myb-type" evidence="7">
    <location>
        <begin position="414"/>
        <end position="469"/>
    </location>
</feature>
<dbReference type="PANTHER" id="PTHR46380">
    <property type="entry name" value="CYCLIN-D-BINDING MYB-LIKE TRANSCRIPTION FACTOR 1"/>
    <property type="match status" value="1"/>
</dbReference>